<comment type="similarity">
    <text evidence="1">Belongs to the WXG100 family.</text>
</comment>
<dbReference type="RefSeq" id="WP_045257911.1">
    <property type="nucleotide sequence ID" value="NZ_CP158847.1"/>
</dbReference>
<gene>
    <name evidence="2" type="ORF">RS84_02330</name>
</gene>
<name>A0A0M2HSS1_9MICO</name>
<keyword evidence="3" id="KW-1185">Reference proteome</keyword>
<reference evidence="2 3" key="1">
    <citation type="submission" date="2015-02" db="EMBL/GenBank/DDBJ databases">
        <title>Draft genome sequences of ten Microbacterium spp. with emphasis on heavy metal contaminated environments.</title>
        <authorList>
            <person name="Corretto E."/>
        </authorList>
    </citation>
    <scope>NUCLEOTIDE SEQUENCE [LARGE SCALE GENOMIC DNA]</scope>
    <source>
        <strain evidence="2 3">SA35</strain>
    </source>
</reference>
<evidence type="ECO:0000256" key="1">
    <source>
        <dbReference type="RuleBase" id="RU362001"/>
    </source>
</evidence>
<evidence type="ECO:0000313" key="3">
    <source>
        <dbReference type="Proteomes" id="UP000033900"/>
    </source>
</evidence>
<dbReference type="EMBL" id="JYJB01000009">
    <property type="protein sequence ID" value="KJL47533.1"/>
    <property type="molecule type" value="Genomic_DNA"/>
</dbReference>
<dbReference type="OrthoDB" id="4278078at2"/>
<dbReference type="Proteomes" id="UP000033900">
    <property type="component" value="Unassembled WGS sequence"/>
</dbReference>
<dbReference type="InterPro" id="IPR010310">
    <property type="entry name" value="T7SS_ESAT-6-like"/>
</dbReference>
<dbReference type="AlphaFoldDB" id="A0A0M2HSS1"/>
<organism evidence="2 3">
    <name type="scientific">Microbacterium hydrocarbonoxydans</name>
    <dbReference type="NCBI Taxonomy" id="273678"/>
    <lineage>
        <taxon>Bacteria</taxon>
        <taxon>Bacillati</taxon>
        <taxon>Actinomycetota</taxon>
        <taxon>Actinomycetes</taxon>
        <taxon>Micrococcales</taxon>
        <taxon>Microbacteriaceae</taxon>
        <taxon>Microbacterium</taxon>
    </lineage>
</organism>
<dbReference type="STRING" id="273678.RS84_02330"/>
<dbReference type="NCBIfam" id="TIGR03930">
    <property type="entry name" value="WXG100_ESAT6"/>
    <property type="match status" value="1"/>
</dbReference>
<dbReference type="Pfam" id="PF06013">
    <property type="entry name" value="WXG100"/>
    <property type="match status" value="1"/>
</dbReference>
<proteinExistence type="inferred from homology"/>
<sequence length="96" mass="9869">MNGYKVEPTTVDTAGADLRAASEAIAGHTRTLAGASSALRTLWTGSASDAFGSAQDGWQAEIHGMVTAAGLLSTALQESADAYDRADRAVARAWSI</sequence>
<dbReference type="Gene3D" id="1.10.287.1060">
    <property type="entry name" value="ESAT-6-like"/>
    <property type="match status" value="1"/>
</dbReference>
<comment type="caution">
    <text evidence="2">The sequence shown here is derived from an EMBL/GenBank/DDBJ whole genome shotgun (WGS) entry which is preliminary data.</text>
</comment>
<dbReference type="InterPro" id="IPR036689">
    <property type="entry name" value="ESAT-6-like_sf"/>
</dbReference>
<accession>A0A0M2HSS1</accession>
<evidence type="ECO:0000313" key="2">
    <source>
        <dbReference type="EMBL" id="KJL47533.1"/>
    </source>
</evidence>
<protein>
    <recommendedName>
        <fullName evidence="1">ESAT-6-like protein</fullName>
    </recommendedName>
</protein>
<dbReference type="SUPFAM" id="SSF140453">
    <property type="entry name" value="EsxAB dimer-like"/>
    <property type="match status" value="1"/>
</dbReference>
<dbReference type="PATRIC" id="fig|273678.4.peg.2331"/>